<dbReference type="GO" id="GO:0005737">
    <property type="term" value="C:cytoplasm"/>
    <property type="evidence" value="ECO:0007669"/>
    <property type="project" value="TreeGrafter"/>
</dbReference>
<evidence type="ECO:0000313" key="5">
    <source>
        <dbReference type="Proteomes" id="UP000006038"/>
    </source>
</evidence>
<organism evidence="4">
    <name type="scientific">Oryza brachyantha</name>
    <name type="common">malo sina</name>
    <dbReference type="NCBI Taxonomy" id="4533"/>
    <lineage>
        <taxon>Eukaryota</taxon>
        <taxon>Viridiplantae</taxon>
        <taxon>Streptophyta</taxon>
        <taxon>Embryophyta</taxon>
        <taxon>Tracheophyta</taxon>
        <taxon>Spermatophyta</taxon>
        <taxon>Magnoliopsida</taxon>
        <taxon>Liliopsida</taxon>
        <taxon>Poales</taxon>
        <taxon>Poaceae</taxon>
        <taxon>BOP clade</taxon>
        <taxon>Oryzoideae</taxon>
        <taxon>Oryzeae</taxon>
        <taxon>Oryzinae</taxon>
        <taxon>Oryza</taxon>
    </lineage>
</organism>
<dbReference type="PANTHER" id="PTHR48104">
    <property type="entry name" value="METACASPASE-4"/>
    <property type="match status" value="1"/>
</dbReference>
<dbReference type="InterPro" id="IPR011600">
    <property type="entry name" value="Pept_C14_caspase"/>
</dbReference>
<dbReference type="Gramene" id="OB12G12140.1">
    <property type="protein sequence ID" value="OB12G12140.1"/>
    <property type="gene ID" value="OB12G12140"/>
</dbReference>
<reference evidence="4" key="2">
    <citation type="submission" date="2013-04" db="UniProtKB">
        <authorList>
            <consortium name="EnsemblPlants"/>
        </authorList>
    </citation>
    <scope>IDENTIFICATION</scope>
</reference>
<feature type="domain" description="Peptidase C14 caspase" evidence="3">
    <location>
        <begin position="7"/>
        <end position="298"/>
    </location>
</feature>
<dbReference type="GO" id="GO:0004197">
    <property type="term" value="F:cysteine-type endopeptidase activity"/>
    <property type="evidence" value="ECO:0007669"/>
    <property type="project" value="InterPro"/>
</dbReference>
<sequence>MAQGGKKKLATLVGCNYAGTPNELKGCINDVVAMRDILVARFGFAPGDVAVLTDDRGSPVLPTGANIKRALADMVARAAAGDVLFFHYSGHGTLVPPVKGHHGGCDEAIVPCDFNLITDVDFRRLVDLVPHGASFTMVSDSCHSGGLIDLEKEQIGPSVLSGGAPAAAGADSTPAATRGATARFIPYSAVIDHLRGATARFLPYSAVIDHLSGVSGIDAAHHVAEHLLALFGTDASAMFHHHDHDGKQPARPDDGILLSGCQTDETSADVPEDDEAAAAGGKACGAFSNAIQTVLASHPEPPARPDDGILLSGCQTDETSADGPEDDEAAAGGGKACGAFSNAIQTVLASHPEPVSNRELATMARKVLSDQEFEQHPCLYCSDANAEAPFLWQEEEKTAAAAEPAMSAL</sequence>
<dbReference type="Pfam" id="PF00656">
    <property type="entry name" value="Peptidase_C14"/>
    <property type="match status" value="2"/>
</dbReference>
<accession>J3NB56</accession>
<evidence type="ECO:0000313" key="4">
    <source>
        <dbReference type="EnsemblPlants" id="OB12G12140.1"/>
    </source>
</evidence>
<evidence type="ECO:0000256" key="1">
    <source>
        <dbReference type="ARBA" id="ARBA00009005"/>
    </source>
</evidence>
<comment type="similarity">
    <text evidence="1">Belongs to the peptidase C14B family.</text>
</comment>
<dbReference type="PANTHER" id="PTHR48104:SF7">
    <property type="entry name" value="METACASPASE-9"/>
    <property type="match status" value="1"/>
</dbReference>
<feature type="region of interest" description="Disordered" evidence="2">
    <location>
        <begin position="298"/>
        <end position="333"/>
    </location>
</feature>
<dbReference type="HOGENOM" id="CLU_029389_4_1_1"/>
<dbReference type="GO" id="GO:0006508">
    <property type="term" value="P:proteolysis"/>
    <property type="evidence" value="ECO:0007669"/>
    <property type="project" value="InterPro"/>
</dbReference>
<feature type="domain" description="Peptidase C14 caspase" evidence="3">
    <location>
        <begin position="300"/>
        <end position="383"/>
    </location>
</feature>
<feature type="compositionally biased region" description="Acidic residues" evidence="2">
    <location>
        <begin position="319"/>
        <end position="329"/>
    </location>
</feature>
<dbReference type="OMA" id="FDSQHIE"/>
<proteinExistence type="inferred from homology"/>
<name>J3NB56_ORYBR</name>
<dbReference type="eggNOG" id="KOG1546">
    <property type="taxonomic scope" value="Eukaryota"/>
</dbReference>
<protein>
    <recommendedName>
        <fullName evidence="3">Peptidase C14 caspase domain-containing protein</fullName>
    </recommendedName>
</protein>
<dbReference type="AlphaFoldDB" id="J3NB56"/>
<dbReference type="Proteomes" id="UP000006038">
    <property type="component" value="Chromosome 12"/>
</dbReference>
<dbReference type="STRING" id="4533.J3NB56"/>
<evidence type="ECO:0000259" key="3">
    <source>
        <dbReference type="Pfam" id="PF00656"/>
    </source>
</evidence>
<dbReference type="EnsemblPlants" id="OB12G12140.1">
    <property type="protein sequence ID" value="OB12G12140.1"/>
    <property type="gene ID" value="OB12G12140"/>
</dbReference>
<dbReference type="InterPro" id="IPR050452">
    <property type="entry name" value="Metacaspase"/>
</dbReference>
<reference evidence="4" key="1">
    <citation type="journal article" date="2013" name="Nat. Commun.">
        <title>Whole-genome sequencing of Oryza brachyantha reveals mechanisms underlying Oryza genome evolution.</title>
        <authorList>
            <person name="Chen J."/>
            <person name="Huang Q."/>
            <person name="Gao D."/>
            <person name="Wang J."/>
            <person name="Lang Y."/>
            <person name="Liu T."/>
            <person name="Li B."/>
            <person name="Bai Z."/>
            <person name="Luis Goicoechea J."/>
            <person name="Liang C."/>
            <person name="Chen C."/>
            <person name="Zhang W."/>
            <person name="Sun S."/>
            <person name="Liao Y."/>
            <person name="Zhang X."/>
            <person name="Yang L."/>
            <person name="Song C."/>
            <person name="Wang M."/>
            <person name="Shi J."/>
            <person name="Liu G."/>
            <person name="Liu J."/>
            <person name="Zhou H."/>
            <person name="Zhou W."/>
            <person name="Yu Q."/>
            <person name="An N."/>
            <person name="Chen Y."/>
            <person name="Cai Q."/>
            <person name="Wang B."/>
            <person name="Liu B."/>
            <person name="Min J."/>
            <person name="Huang Y."/>
            <person name="Wu H."/>
            <person name="Li Z."/>
            <person name="Zhang Y."/>
            <person name="Yin Y."/>
            <person name="Song W."/>
            <person name="Jiang J."/>
            <person name="Jackson S.A."/>
            <person name="Wing R.A."/>
            <person name="Wang J."/>
            <person name="Chen M."/>
        </authorList>
    </citation>
    <scope>NUCLEOTIDE SEQUENCE [LARGE SCALE GENOMIC DNA]</scope>
    <source>
        <strain evidence="4">cv. IRGC 101232</strain>
    </source>
</reference>
<dbReference type="Gene3D" id="3.40.50.12660">
    <property type="match status" value="3"/>
</dbReference>
<evidence type="ECO:0000256" key="2">
    <source>
        <dbReference type="SAM" id="MobiDB-lite"/>
    </source>
</evidence>
<keyword evidence="5" id="KW-1185">Reference proteome</keyword>